<dbReference type="FunFam" id="3.40.50.2300:FF:000162">
    <property type="entry name" value="Receptor-type adenylate cyclase GRESAG 4, putative"/>
    <property type="match status" value="1"/>
</dbReference>
<name>A0A1X0NJD5_9TRYP</name>
<dbReference type="InterPro" id="IPR057399">
    <property type="entry name" value="GRESAG4.1/3_peripasmic_1"/>
</dbReference>
<comment type="caution">
    <text evidence="2">The sequence shown here is derived from an EMBL/GenBank/DDBJ whole genome shotgun (WGS) entry which is preliminary data.</text>
</comment>
<dbReference type="Gene3D" id="3.40.50.2300">
    <property type="match status" value="2"/>
</dbReference>
<reference evidence="2 3" key="1">
    <citation type="submission" date="2017-03" db="EMBL/GenBank/DDBJ databases">
        <title>An alternative strategy for trypanosome survival in the mammalian bloodstream revealed through genome and transcriptome analysis of the ubiquitous bovine parasite Trypanosoma (Megatrypanum) theileri.</title>
        <authorList>
            <person name="Kelly S."/>
            <person name="Ivens A."/>
            <person name="Mott A."/>
            <person name="O'Neill E."/>
            <person name="Emms D."/>
            <person name="Macleod O."/>
            <person name="Voorheis P."/>
            <person name="Matthews J."/>
            <person name="Matthews K."/>
            <person name="Carrington M."/>
        </authorList>
    </citation>
    <scope>NUCLEOTIDE SEQUENCE [LARGE SCALE GENOMIC DNA]</scope>
    <source>
        <strain evidence="2">Edinburgh</strain>
    </source>
</reference>
<accession>A0A1X0NJD5</accession>
<dbReference type="SUPFAM" id="SSF53822">
    <property type="entry name" value="Periplasmic binding protein-like I"/>
    <property type="match status" value="1"/>
</dbReference>
<dbReference type="Proteomes" id="UP000192257">
    <property type="component" value="Unassembled WGS sequence"/>
</dbReference>
<dbReference type="EMBL" id="NBCO01000041">
    <property type="protein sequence ID" value="ORC84796.1"/>
    <property type="molecule type" value="Genomic_DNA"/>
</dbReference>
<dbReference type="GeneID" id="39989654"/>
<dbReference type="RefSeq" id="XP_028878862.1">
    <property type="nucleotide sequence ID" value="XM_029029874.1"/>
</dbReference>
<evidence type="ECO:0000313" key="3">
    <source>
        <dbReference type="Proteomes" id="UP000192257"/>
    </source>
</evidence>
<dbReference type="OrthoDB" id="252255at2759"/>
<evidence type="ECO:0000313" key="2">
    <source>
        <dbReference type="EMBL" id="ORC84796.1"/>
    </source>
</evidence>
<dbReference type="Pfam" id="PF25495">
    <property type="entry name" value="Peripla_BP_A-cyclase_1"/>
    <property type="match status" value="1"/>
</dbReference>
<proteinExistence type="predicted"/>
<protein>
    <submittedName>
        <fullName evidence="2">Receptor-type adenylate cyclase</fullName>
    </submittedName>
</protein>
<keyword evidence="2" id="KW-0675">Receptor</keyword>
<keyword evidence="3" id="KW-1185">Reference proteome</keyword>
<dbReference type="InterPro" id="IPR028082">
    <property type="entry name" value="Peripla_BP_I"/>
</dbReference>
<dbReference type="VEuPathDB" id="TriTrypDB:TM35_000411660"/>
<organism evidence="2 3">
    <name type="scientific">Trypanosoma theileri</name>
    <dbReference type="NCBI Taxonomy" id="67003"/>
    <lineage>
        <taxon>Eukaryota</taxon>
        <taxon>Discoba</taxon>
        <taxon>Euglenozoa</taxon>
        <taxon>Kinetoplastea</taxon>
        <taxon>Metakinetoplastina</taxon>
        <taxon>Trypanosomatida</taxon>
        <taxon>Trypanosomatidae</taxon>
        <taxon>Trypanosoma</taxon>
    </lineage>
</organism>
<feature type="domain" description="Receptor-type adenylate cyclase GRESAG 4.1/3 periplasmic binding protein-like" evidence="1">
    <location>
        <begin position="214"/>
        <end position="356"/>
    </location>
</feature>
<gene>
    <name evidence="2" type="ORF">TM35_000411660</name>
</gene>
<dbReference type="AlphaFoldDB" id="A0A1X0NJD5"/>
<feature type="non-terminal residue" evidence="2">
    <location>
        <position position="386"/>
    </location>
</feature>
<sequence>MATSSLCCSAVVSLSIQPVSLLFAFHSLLLYSPSNFNTQAMHFHTPQATSVAHYGGGTSFRPLMCLTALLCLIHLLVYTPLTALCKDTDNAKDTVKLLALNITDHPVSPHTLHAVDAGFNAALWSRNCTVADGIRVKIVTRHTTFEASGKTVDDALTEDPDILAVQGLFGDTAVELTLPAIAKHRSVAFAPITAFSSLRTWNPNVYFVRAEPGAELLALVNHAVNKLHVRRLGFMYLQNSLFGKGDYEQAVRVMSAMGYELCGVFTLNSSLSEPADDAVFNATWDAFADTRPQAVIVFGSPISDTAKFIMRMLTDSRTVGAYLLGPFVVQDMLLSVWRQAVDKYIPFVSGQVITTGTNPLATDTQYTAIQRFQTAMETYLRHCNHG</sequence>
<evidence type="ECO:0000259" key="1">
    <source>
        <dbReference type="Pfam" id="PF25495"/>
    </source>
</evidence>